<organism evidence="2 3">
    <name type="scientific">Amycolatopsis bullii</name>
    <dbReference type="NCBI Taxonomy" id="941987"/>
    <lineage>
        <taxon>Bacteria</taxon>
        <taxon>Bacillati</taxon>
        <taxon>Actinomycetota</taxon>
        <taxon>Actinomycetes</taxon>
        <taxon>Pseudonocardiales</taxon>
        <taxon>Pseudonocardiaceae</taxon>
        <taxon>Amycolatopsis</taxon>
    </lineage>
</organism>
<reference evidence="3" key="1">
    <citation type="journal article" date="2019" name="Int. J. Syst. Evol. Microbiol.">
        <title>The Global Catalogue of Microorganisms (GCM) 10K type strain sequencing project: providing services to taxonomists for standard genome sequencing and annotation.</title>
        <authorList>
            <consortium name="The Broad Institute Genomics Platform"/>
            <consortium name="The Broad Institute Genome Sequencing Center for Infectious Disease"/>
            <person name="Wu L."/>
            <person name="Ma J."/>
        </authorList>
    </citation>
    <scope>NUCLEOTIDE SEQUENCE [LARGE SCALE GENOMIC DNA]</scope>
    <source>
        <strain evidence="3">CGMCC 4.7680</strain>
    </source>
</reference>
<dbReference type="EMBL" id="BNAW01000032">
    <property type="protein sequence ID" value="GHG31060.1"/>
    <property type="molecule type" value="Genomic_DNA"/>
</dbReference>
<evidence type="ECO:0000256" key="1">
    <source>
        <dbReference type="SAM" id="SignalP"/>
    </source>
</evidence>
<dbReference type="Proteomes" id="UP000649955">
    <property type="component" value="Unassembled WGS sequence"/>
</dbReference>
<name>A0ABQ3KKN9_9PSEU</name>
<protein>
    <recommendedName>
        <fullName evidence="4">Secreted protein</fullName>
    </recommendedName>
</protein>
<evidence type="ECO:0000313" key="2">
    <source>
        <dbReference type="EMBL" id="GHG31060.1"/>
    </source>
</evidence>
<keyword evidence="3" id="KW-1185">Reference proteome</keyword>
<dbReference type="RefSeq" id="WP_191314562.1">
    <property type="nucleotide sequence ID" value="NZ_BNAW01000032.1"/>
</dbReference>
<keyword evidence="1" id="KW-0732">Signal</keyword>
<gene>
    <name evidence="2" type="ORF">GCM10017567_58870</name>
</gene>
<accession>A0ABQ3KKN9</accession>
<evidence type="ECO:0008006" key="4">
    <source>
        <dbReference type="Google" id="ProtNLM"/>
    </source>
</evidence>
<sequence length="107" mass="10880">MKRIAAAAVLGLAVTALPLAAGTASASESVTCGTYTTQGASGPNARDYHWGNCGSAATKIDVYSVTYGVFRTKIGEKCVPAGTAVLIGQTTQYLVSSYDGVDTHTAC</sequence>
<evidence type="ECO:0000313" key="3">
    <source>
        <dbReference type="Proteomes" id="UP000649955"/>
    </source>
</evidence>
<feature type="signal peptide" evidence="1">
    <location>
        <begin position="1"/>
        <end position="26"/>
    </location>
</feature>
<comment type="caution">
    <text evidence="2">The sequence shown here is derived from an EMBL/GenBank/DDBJ whole genome shotgun (WGS) entry which is preliminary data.</text>
</comment>
<proteinExistence type="predicted"/>
<feature type="chain" id="PRO_5045081830" description="Secreted protein" evidence="1">
    <location>
        <begin position="27"/>
        <end position="107"/>
    </location>
</feature>